<dbReference type="FunFam" id="3.40.50.300:FF:001888">
    <property type="entry name" value="GTP-binding protein chloroplastic"/>
    <property type="match status" value="1"/>
</dbReference>
<keyword evidence="2" id="KW-0460">Magnesium</keyword>
<feature type="binding site" evidence="1">
    <location>
        <begin position="122"/>
        <end position="125"/>
    </location>
    <ligand>
        <name>GTP</name>
        <dbReference type="ChEBI" id="CHEBI:37565"/>
    </ligand>
</feature>
<dbReference type="PANTHER" id="PTHR10229">
    <property type="entry name" value="GTP-BINDING PROTEIN HFLX"/>
    <property type="match status" value="1"/>
</dbReference>
<evidence type="ECO:0000259" key="3">
    <source>
        <dbReference type="PROSITE" id="PS51705"/>
    </source>
</evidence>
<dbReference type="InterPro" id="IPR016496">
    <property type="entry name" value="GTPase_HflX"/>
</dbReference>
<dbReference type="InterPro" id="IPR006073">
    <property type="entry name" value="GTP-bd"/>
</dbReference>
<keyword evidence="2" id="KW-0479">Metal-binding</keyword>
<dbReference type="InterPro" id="IPR030394">
    <property type="entry name" value="G_HFLX_dom"/>
</dbReference>
<evidence type="ECO:0000313" key="4">
    <source>
        <dbReference type="EMBL" id="CAK7339704.1"/>
    </source>
</evidence>
<dbReference type="Proteomes" id="UP001314170">
    <property type="component" value="Unassembled WGS sequence"/>
</dbReference>
<name>A0AAV1RSQ0_9ROSI</name>
<evidence type="ECO:0000256" key="2">
    <source>
        <dbReference type="PIRSR" id="PIRSR006809-2"/>
    </source>
</evidence>
<evidence type="ECO:0000256" key="1">
    <source>
        <dbReference type="PIRSR" id="PIRSR006809-1"/>
    </source>
</evidence>
<dbReference type="GO" id="GO:0005525">
    <property type="term" value="F:GTP binding"/>
    <property type="evidence" value="ECO:0007669"/>
    <property type="project" value="UniProtKB-KW"/>
</dbReference>
<keyword evidence="1" id="KW-0547">Nucleotide-binding</keyword>
<dbReference type="PIRSF" id="PIRSF006809">
    <property type="entry name" value="GTP-binding_hflX_prd"/>
    <property type="match status" value="1"/>
</dbReference>
<dbReference type="GO" id="GO:0005737">
    <property type="term" value="C:cytoplasm"/>
    <property type="evidence" value="ECO:0007669"/>
    <property type="project" value="TreeGrafter"/>
</dbReference>
<dbReference type="SUPFAM" id="SSF52540">
    <property type="entry name" value="P-loop containing nucleoside triphosphate hydrolases"/>
    <property type="match status" value="1"/>
</dbReference>
<organism evidence="4 5">
    <name type="scientific">Dovyalis caffra</name>
    <dbReference type="NCBI Taxonomy" id="77055"/>
    <lineage>
        <taxon>Eukaryota</taxon>
        <taxon>Viridiplantae</taxon>
        <taxon>Streptophyta</taxon>
        <taxon>Embryophyta</taxon>
        <taxon>Tracheophyta</taxon>
        <taxon>Spermatophyta</taxon>
        <taxon>Magnoliopsida</taxon>
        <taxon>eudicotyledons</taxon>
        <taxon>Gunneridae</taxon>
        <taxon>Pentapetalae</taxon>
        <taxon>rosids</taxon>
        <taxon>fabids</taxon>
        <taxon>Malpighiales</taxon>
        <taxon>Salicaceae</taxon>
        <taxon>Flacourtieae</taxon>
        <taxon>Dovyalis</taxon>
    </lineage>
</organism>
<dbReference type="GO" id="GO:0046872">
    <property type="term" value="F:metal ion binding"/>
    <property type="evidence" value="ECO:0007669"/>
    <property type="project" value="UniProtKB-KW"/>
</dbReference>
<dbReference type="GO" id="GO:0043022">
    <property type="term" value="F:ribosome binding"/>
    <property type="evidence" value="ECO:0007669"/>
    <property type="project" value="TreeGrafter"/>
</dbReference>
<feature type="binding site" evidence="1">
    <location>
        <begin position="100"/>
        <end position="104"/>
    </location>
    <ligand>
        <name>GTP</name>
        <dbReference type="ChEBI" id="CHEBI:37565"/>
    </ligand>
</feature>
<keyword evidence="1" id="KW-0342">GTP-binding</keyword>
<dbReference type="CDD" id="cd01878">
    <property type="entry name" value="HflX"/>
    <property type="match status" value="1"/>
</dbReference>
<comment type="caution">
    <text evidence="4">The sequence shown here is derived from an EMBL/GenBank/DDBJ whole genome shotgun (WGS) entry which is preliminary data.</text>
</comment>
<proteinExistence type="predicted"/>
<dbReference type="AlphaFoldDB" id="A0AAV1RSQ0"/>
<feature type="domain" description="Hflx-type G" evidence="3">
    <location>
        <begin position="69"/>
        <end position="325"/>
    </location>
</feature>
<feature type="binding site" evidence="2">
    <location>
        <position position="102"/>
    </location>
    <ligand>
        <name>Mg(2+)</name>
        <dbReference type="ChEBI" id="CHEBI:18420"/>
    </ligand>
</feature>
<comment type="cofactor">
    <cofactor evidence="2">
        <name>Mg(2+)</name>
        <dbReference type="ChEBI" id="CHEBI:18420"/>
    </cofactor>
</comment>
<gene>
    <name evidence="4" type="ORF">DCAF_LOCUS14762</name>
</gene>
<accession>A0AAV1RSQ0</accession>
<dbReference type="PANTHER" id="PTHR10229:SF8">
    <property type="entry name" value="GTPASE HFLX"/>
    <property type="match status" value="1"/>
</dbReference>
<dbReference type="Gene3D" id="3.40.50.300">
    <property type="entry name" value="P-loop containing nucleotide triphosphate hydrolases"/>
    <property type="match status" value="1"/>
</dbReference>
<dbReference type="PROSITE" id="PS51705">
    <property type="entry name" value="G_HFLX"/>
    <property type="match status" value="1"/>
</dbReference>
<reference evidence="4 5" key="1">
    <citation type="submission" date="2024-01" db="EMBL/GenBank/DDBJ databases">
        <authorList>
            <person name="Waweru B."/>
        </authorList>
    </citation>
    <scope>NUCLEOTIDE SEQUENCE [LARGE SCALE GENOMIC DNA]</scope>
</reference>
<feature type="binding site" evidence="1">
    <location>
        <begin position="303"/>
        <end position="305"/>
    </location>
    <ligand>
        <name>GTP</name>
        <dbReference type="ChEBI" id="CHEBI:37565"/>
    </ligand>
</feature>
<sequence length="352" mass="38962">MLTGEEVEDVALPVVLEKLNFSFSVEGLFLEILERRETLLSQIKEIRRTRALHRASRKRHGQLDDQRLATVAVVGYTNAGKSTLVSALSGADLYSDSRLFATLDTRLKSVVLPSGRKVLLGDTVGFISDLPVQLVKAFHATLEEAVEADLLVHLIDSTAPNIEEHRATVLQVLQQIGVSEEKLQNMIEVWNKIDYEEEMSADGEASSLWGDEGGGIASELSTGAEDVEINGFSGGSEGDFEETIDSEQDDYSDGWLLSGDDQEMVGDHWLKTLDERQGEASDDLGMEKDVQWQAQHGPHVKISATTGVGLQELLELIDERLKTQDEKLRKQNVVGRSFLIENGDPHVRRRLA</sequence>
<evidence type="ECO:0000313" key="5">
    <source>
        <dbReference type="Proteomes" id="UP001314170"/>
    </source>
</evidence>
<dbReference type="EMBL" id="CAWUPB010001158">
    <property type="protein sequence ID" value="CAK7339704.1"/>
    <property type="molecule type" value="Genomic_DNA"/>
</dbReference>
<dbReference type="Pfam" id="PF01926">
    <property type="entry name" value="MMR_HSR1"/>
    <property type="match status" value="1"/>
</dbReference>
<feature type="binding site" evidence="1">
    <location>
        <begin position="191"/>
        <end position="194"/>
    </location>
    <ligand>
        <name>GTP</name>
        <dbReference type="ChEBI" id="CHEBI:37565"/>
    </ligand>
</feature>
<dbReference type="InterPro" id="IPR027417">
    <property type="entry name" value="P-loop_NTPase"/>
</dbReference>
<protein>
    <recommendedName>
        <fullName evidence="3">Hflx-type G domain-containing protein</fullName>
    </recommendedName>
</protein>
<feature type="binding site" evidence="2">
    <location>
        <position position="82"/>
    </location>
    <ligand>
        <name>Mg(2+)</name>
        <dbReference type="ChEBI" id="CHEBI:18420"/>
    </ligand>
</feature>
<keyword evidence="5" id="KW-1185">Reference proteome</keyword>
<feature type="binding site" evidence="1">
    <location>
        <begin position="75"/>
        <end position="82"/>
    </location>
    <ligand>
        <name>GTP</name>
        <dbReference type="ChEBI" id="CHEBI:37565"/>
    </ligand>
</feature>
<dbReference type="PRINTS" id="PR00326">
    <property type="entry name" value="GTP1OBG"/>
</dbReference>